<dbReference type="RefSeq" id="WP_138085563.1">
    <property type="nucleotide sequence ID" value="NZ_VAUV01000005.1"/>
</dbReference>
<keyword evidence="3" id="KW-1185">Reference proteome</keyword>
<comment type="caution">
    <text evidence="2">The sequence shown here is derived from an EMBL/GenBank/DDBJ whole genome shotgun (WGS) entry which is preliminary data.</text>
</comment>
<reference evidence="2 3" key="1">
    <citation type="submission" date="2019-05" db="EMBL/GenBank/DDBJ databases">
        <title>Verrucobacter flavum gen. nov., sp. nov. a new member of the family Verrucomicrobiaceae.</title>
        <authorList>
            <person name="Szuroczki S."/>
            <person name="Abbaszade G."/>
            <person name="Szabo A."/>
            <person name="Felfoldi T."/>
            <person name="Schumann P."/>
            <person name="Boka K."/>
            <person name="Keki Z."/>
            <person name="Toumi M."/>
            <person name="Toth E."/>
        </authorList>
    </citation>
    <scope>NUCLEOTIDE SEQUENCE [LARGE SCALE GENOMIC DNA]</scope>
    <source>
        <strain evidence="2 3">MG-N-17</strain>
    </source>
</reference>
<evidence type="ECO:0000256" key="1">
    <source>
        <dbReference type="SAM" id="MobiDB-lite"/>
    </source>
</evidence>
<protein>
    <submittedName>
        <fullName evidence="2">Uncharacterized protein</fullName>
    </submittedName>
</protein>
<organism evidence="2 3">
    <name type="scientific">Phragmitibacter flavus</name>
    <dbReference type="NCBI Taxonomy" id="2576071"/>
    <lineage>
        <taxon>Bacteria</taxon>
        <taxon>Pseudomonadati</taxon>
        <taxon>Verrucomicrobiota</taxon>
        <taxon>Verrucomicrobiia</taxon>
        <taxon>Verrucomicrobiales</taxon>
        <taxon>Verrucomicrobiaceae</taxon>
        <taxon>Phragmitibacter</taxon>
    </lineage>
</organism>
<feature type="compositionally biased region" description="Basic and acidic residues" evidence="1">
    <location>
        <begin position="1"/>
        <end position="16"/>
    </location>
</feature>
<name>A0A5R8KGE3_9BACT</name>
<proteinExistence type="predicted"/>
<dbReference type="EMBL" id="VAUV01000005">
    <property type="protein sequence ID" value="TLD71350.1"/>
    <property type="molecule type" value="Genomic_DNA"/>
</dbReference>
<gene>
    <name evidence="2" type="ORF">FEM03_07410</name>
</gene>
<evidence type="ECO:0000313" key="3">
    <source>
        <dbReference type="Proteomes" id="UP000306196"/>
    </source>
</evidence>
<feature type="region of interest" description="Disordered" evidence="1">
    <location>
        <begin position="1"/>
        <end position="23"/>
    </location>
</feature>
<sequence>MIKSDDVTSRTPERSSSRNVPLCWQREPNSPTLRVELEDGSMFVFPYIHLAYAVLKSKTEPHEMTVVFATHEVRMEGQQLQKLLLALQKNALESVRFLPSRQQPLAEEDAVWLTTLAVEVNTK</sequence>
<dbReference type="AlphaFoldDB" id="A0A5R8KGE3"/>
<accession>A0A5R8KGE3</accession>
<evidence type="ECO:0000313" key="2">
    <source>
        <dbReference type="EMBL" id="TLD71350.1"/>
    </source>
</evidence>
<dbReference type="Proteomes" id="UP000306196">
    <property type="component" value="Unassembled WGS sequence"/>
</dbReference>